<accession>R4RX18</accession>
<gene>
    <name evidence="1" type="ORF">SLY_0503</name>
</gene>
<sequence length="31" mass="3640">MKKQCHKLKKAKQGKKVMLMKVLSSKIINIR</sequence>
<evidence type="ECO:0000313" key="1">
    <source>
        <dbReference type="EMBL" id="AGL90422.1"/>
    </source>
</evidence>
<dbReference type="AlphaFoldDB" id="R4RX18"/>
<dbReference type="Proteomes" id="UP000013941">
    <property type="component" value="Chromosome"/>
</dbReference>
<protein>
    <submittedName>
        <fullName evidence="1">Uncharacterized protein</fullName>
    </submittedName>
</protein>
<dbReference type="EMBL" id="CP002548">
    <property type="protein sequence ID" value="AGL90422.1"/>
    <property type="molecule type" value="Genomic_DNA"/>
</dbReference>
<dbReference type="HOGENOM" id="CLU_3398763_0_0_14"/>
<evidence type="ECO:0000313" key="2">
    <source>
        <dbReference type="Proteomes" id="UP000013941"/>
    </source>
</evidence>
<organism evidence="1 2">
    <name type="scientific">Strawberry lethal yellows phytoplasma (CPA) str. NZSb11</name>
    <dbReference type="NCBI Taxonomy" id="980422"/>
    <lineage>
        <taxon>Bacteria</taxon>
        <taxon>Bacillati</taxon>
        <taxon>Mycoplasmatota</taxon>
        <taxon>Mollicutes</taxon>
        <taxon>Acholeplasmatales</taxon>
        <taxon>Acholeplasmataceae</taxon>
        <taxon>Candidatus Phytoplasma</taxon>
        <taxon>16SrXII (Stolbur group)</taxon>
    </lineage>
</organism>
<dbReference type="KEGG" id="nzs:SLY_0503"/>
<name>R4RX18_PHYAS</name>
<reference evidence="1 2" key="1">
    <citation type="journal article" date="2013" name="BMC Genomics">
        <title>Comparison of the complete genome sequence of two closely related isolates of 'Candidatus Phytoplasma australiense' reveals genome plasticity.</title>
        <authorList>
            <person name="Andersen M.T."/>
            <person name="Liefting L.W."/>
            <person name="Havukkala I."/>
            <person name="Beever R.E."/>
        </authorList>
    </citation>
    <scope>NUCLEOTIDE SEQUENCE [LARGE SCALE GENOMIC DNA]</scope>
    <source>
        <strain evidence="1 2">NZSb11</strain>
    </source>
</reference>
<proteinExistence type="predicted"/>
<keyword evidence="2" id="KW-1185">Reference proteome</keyword>